<name>A0A1C9EGB7_ATV</name>
<proteinExistence type="predicted"/>
<dbReference type="EMBL" id="KX607102">
    <property type="protein sequence ID" value="AON96538.1"/>
    <property type="molecule type" value="Genomic_DNA"/>
</dbReference>
<keyword evidence="1" id="KW-0167">Capsid protein</keyword>
<dbReference type="GO" id="GO:0019028">
    <property type="term" value="C:viral capsid"/>
    <property type="evidence" value="ECO:0007669"/>
    <property type="project" value="UniProtKB-KW"/>
</dbReference>
<evidence type="ECO:0000313" key="1">
    <source>
        <dbReference type="EMBL" id="AON96538.1"/>
    </source>
</evidence>
<organism evidence="1">
    <name type="scientific">Acidianus two-tailed phage variant 1</name>
    <dbReference type="NCBI Taxonomy" id="1898550"/>
    <lineage>
        <taxon>Viruses</taxon>
        <taxon>Viruses incertae sedis</taxon>
        <taxon>Bicaudaviridae</taxon>
        <taxon>Bicaudavirus</taxon>
        <taxon>Acidianus two-tailed virus</taxon>
    </lineage>
</organism>
<protein>
    <submittedName>
        <fullName evidence="1">Major coat protein</fullName>
    </submittedName>
</protein>
<dbReference type="Pfam" id="PF22238">
    <property type="entry name" value="RIP_P131-like"/>
    <property type="match status" value="1"/>
</dbReference>
<dbReference type="InterPro" id="IPR054511">
    <property type="entry name" value="RIP_P131-like"/>
</dbReference>
<keyword evidence="1" id="KW-0946">Virion</keyword>
<dbReference type="Gene3D" id="1.20.120.950">
    <property type="entry name" value="Uncharacterised protein DUF5062"/>
    <property type="match status" value="1"/>
</dbReference>
<dbReference type="SMR" id="A0A1C9EGB7"/>
<dbReference type="Proteomes" id="UP000225139">
    <property type="component" value="Segment"/>
</dbReference>
<accession>A0A1C9EGB7</accession>
<reference evidence="1" key="1">
    <citation type="submission" date="2016-07" db="EMBL/GenBank/DDBJ databases">
        <authorList>
            <person name="Vestergaard G."/>
            <person name="Garrett R.A."/>
        </authorList>
    </citation>
    <scope>NUCLEOTIDE SEQUENCE [LARGE SCALE GENOMIC DNA]</scope>
    <source>
        <strain evidence="1">ATV.v1</strain>
    </source>
</reference>
<sequence>MAKYEPKKGDYAGGAVKILDMFENGQLGYPEVTLKLAGEEANARRAGDERTKEAIHAIVKMISDAMKPYRNKGSGFQSQPIPGEVIAQVTSNPEYQQAKAFLASPATQVRNIEREEVLSKGAKKLAQAMAS</sequence>